<dbReference type="InterPro" id="IPR042269">
    <property type="entry name" value="Ser_carbopepase_S28_SKS"/>
</dbReference>
<dbReference type="Pfam" id="PF05577">
    <property type="entry name" value="Peptidase_S28"/>
    <property type="match status" value="1"/>
</dbReference>
<evidence type="ECO:0000313" key="7">
    <source>
        <dbReference type="WBParaSite" id="jg9057"/>
    </source>
</evidence>
<keyword evidence="4" id="KW-0378">Hydrolase</keyword>
<sequence>MTTSSKKWIFVCIYWRTVQLGQTGSFKPLFIGSNRAQFHCQIVVLEHRFYGQSNPYGDDPTAFTDINKIQNLNISMVLEDIYAVVKQESVGMADEGQVVHPVLFGVGYAGLLAGFYSKKFQMDNEKKAIASWVSSVNLQDFLFMKSSINRYDANLIAIFTDQFGCNKSAIKDSFQALRNYDPLKYSELQTIFRTFDNRTWLTATINRFGKDVPKYPAQVFCNSLNTNSVEPKDKVEALKNALVISFLNPGNPIDVPFKLEFGLKNTLEHRVLSENEINSKTWQHCSQLVYGKCAATQFSNDNFGIPCTPDLLDYTKNRCSAMVQAFGLIGYDPNMHYQPDYIAKLLVITTRC</sequence>
<reference evidence="7" key="1">
    <citation type="submission" date="2022-11" db="UniProtKB">
        <authorList>
            <consortium name="WormBaseParasite"/>
        </authorList>
    </citation>
    <scope>IDENTIFICATION</scope>
</reference>
<dbReference type="GO" id="GO:0006508">
    <property type="term" value="P:proteolysis"/>
    <property type="evidence" value="ECO:0007669"/>
    <property type="project" value="UniProtKB-KW"/>
</dbReference>
<dbReference type="Gene3D" id="3.40.50.1820">
    <property type="entry name" value="alpha/beta hydrolase"/>
    <property type="match status" value="1"/>
</dbReference>
<protein>
    <submittedName>
        <fullName evidence="7">Uncharacterized protein</fullName>
    </submittedName>
</protein>
<proteinExistence type="inferred from homology"/>
<dbReference type="Gene3D" id="1.20.120.980">
    <property type="entry name" value="Serine carboxypeptidase S28, SKS domain"/>
    <property type="match status" value="1"/>
</dbReference>
<dbReference type="InterPro" id="IPR029058">
    <property type="entry name" value="AB_hydrolase_fold"/>
</dbReference>
<name>A0A915EUA6_9BILA</name>
<dbReference type="WBParaSite" id="jg9057">
    <property type="protein sequence ID" value="jg9057"/>
    <property type="gene ID" value="jg9057"/>
</dbReference>
<keyword evidence="3" id="KW-0732">Signal</keyword>
<dbReference type="Proteomes" id="UP000887574">
    <property type="component" value="Unplaced"/>
</dbReference>
<evidence type="ECO:0000256" key="2">
    <source>
        <dbReference type="ARBA" id="ARBA00022670"/>
    </source>
</evidence>
<evidence type="ECO:0000313" key="6">
    <source>
        <dbReference type="Proteomes" id="UP000887574"/>
    </source>
</evidence>
<dbReference type="InterPro" id="IPR008758">
    <property type="entry name" value="Peptidase_S28"/>
</dbReference>
<dbReference type="GO" id="GO:0008239">
    <property type="term" value="F:dipeptidyl-peptidase activity"/>
    <property type="evidence" value="ECO:0007669"/>
    <property type="project" value="TreeGrafter"/>
</dbReference>
<evidence type="ECO:0000256" key="5">
    <source>
        <dbReference type="ARBA" id="ARBA00023180"/>
    </source>
</evidence>
<dbReference type="PANTHER" id="PTHR11010">
    <property type="entry name" value="PROTEASE S28 PRO-X CARBOXYPEPTIDASE-RELATED"/>
    <property type="match status" value="1"/>
</dbReference>
<evidence type="ECO:0000256" key="1">
    <source>
        <dbReference type="ARBA" id="ARBA00011079"/>
    </source>
</evidence>
<evidence type="ECO:0000256" key="3">
    <source>
        <dbReference type="ARBA" id="ARBA00022729"/>
    </source>
</evidence>
<organism evidence="6 7">
    <name type="scientific">Ditylenchus dipsaci</name>
    <dbReference type="NCBI Taxonomy" id="166011"/>
    <lineage>
        <taxon>Eukaryota</taxon>
        <taxon>Metazoa</taxon>
        <taxon>Ecdysozoa</taxon>
        <taxon>Nematoda</taxon>
        <taxon>Chromadorea</taxon>
        <taxon>Rhabditida</taxon>
        <taxon>Tylenchina</taxon>
        <taxon>Tylenchomorpha</taxon>
        <taxon>Sphaerularioidea</taxon>
        <taxon>Anguinidae</taxon>
        <taxon>Anguininae</taxon>
        <taxon>Ditylenchus</taxon>
    </lineage>
</organism>
<comment type="similarity">
    <text evidence="1">Belongs to the peptidase S28 family.</text>
</comment>
<dbReference type="AlphaFoldDB" id="A0A915EUA6"/>
<evidence type="ECO:0000256" key="4">
    <source>
        <dbReference type="ARBA" id="ARBA00022801"/>
    </source>
</evidence>
<keyword evidence="2" id="KW-0645">Protease</keyword>
<dbReference type="GO" id="GO:0070008">
    <property type="term" value="F:serine-type exopeptidase activity"/>
    <property type="evidence" value="ECO:0007669"/>
    <property type="project" value="InterPro"/>
</dbReference>
<dbReference type="PANTHER" id="PTHR11010:SF38">
    <property type="entry name" value="LYSOSOMAL PRO-X CARBOXYPEPTIDASE"/>
    <property type="match status" value="1"/>
</dbReference>
<accession>A0A915EUA6</accession>
<keyword evidence="5" id="KW-0325">Glycoprotein</keyword>
<keyword evidence="6" id="KW-1185">Reference proteome</keyword>